<dbReference type="RefSeq" id="WP_206076523.1">
    <property type="nucleotide sequence ID" value="NZ_PPSX01000190.1"/>
</dbReference>
<feature type="non-terminal residue" evidence="1">
    <location>
        <position position="1"/>
    </location>
</feature>
<dbReference type="AlphaFoldDB" id="A0A4Q7IGK5"/>
<evidence type="ECO:0000313" key="1">
    <source>
        <dbReference type="EMBL" id="RZQ51153.1"/>
    </source>
</evidence>
<proteinExistence type="predicted"/>
<comment type="caution">
    <text evidence="1">The sequence shown here is derived from an EMBL/GenBank/DDBJ whole genome shotgun (WGS) entry which is preliminary data.</text>
</comment>
<protein>
    <submittedName>
        <fullName evidence="1">Uncharacterized protein</fullName>
    </submittedName>
</protein>
<dbReference type="Proteomes" id="UP000291338">
    <property type="component" value="Unassembled WGS sequence"/>
</dbReference>
<feature type="non-terminal residue" evidence="1">
    <location>
        <position position="88"/>
    </location>
</feature>
<evidence type="ECO:0000313" key="2">
    <source>
        <dbReference type="Proteomes" id="UP000291338"/>
    </source>
</evidence>
<sequence length="88" mass="8825">TTSLTATNLSTTTKYRAVLKSGACSEVTSSEATITVDPTSVGGSIAGGTSVCTGTNSTTLTLSGHTGSIVRWESSTDNFASDTDIANT</sequence>
<organism evidence="1 2">
    <name type="scientific">Pseudoalteromonas phenolica</name>
    <dbReference type="NCBI Taxonomy" id="161398"/>
    <lineage>
        <taxon>Bacteria</taxon>
        <taxon>Pseudomonadati</taxon>
        <taxon>Pseudomonadota</taxon>
        <taxon>Gammaproteobacteria</taxon>
        <taxon>Alteromonadales</taxon>
        <taxon>Pseudoalteromonadaceae</taxon>
        <taxon>Pseudoalteromonas</taxon>
    </lineage>
</organism>
<name>A0A4Q7IGK5_9GAMM</name>
<gene>
    <name evidence="1" type="ORF">C1E23_21115</name>
</gene>
<accession>A0A4Q7IGK5</accession>
<reference evidence="1 2" key="1">
    <citation type="submission" date="2018-01" db="EMBL/GenBank/DDBJ databases">
        <title>Co-occurrence of chitin degradation, pigmentation and bioactivity in marine Pseudoalteromonas.</title>
        <authorList>
            <person name="Paulsen S."/>
            <person name="Gram L."/>
            <person name="Machado H."/>
        </authorList>
    </citation>
    <scope>NUCLEOTIDE SEQUENCE [LARGE SCALE GENOMIC DNA]</scope>
    <source>
        <strain evidence="1 2">S3898</strain>
    </source>
</reference>
<dbReference type="EMBL" id="PPSX01000190">
    <property type="protein sequence ID" value="RZQ51153.1"/>
    <property type="molecule type" value="Genomic_DNA"/>
</dbReference>